<keyword evidence="7" id="KW-1185">Reference proteome</keyword>
<dbReference type="GO" id="GO:0034657">
    <property type="term" value="C:GID complex"/>
    <property type="evidence" value="ECO:0007669"/>
    <property type="project" value="TreeGrafter"/>
</dbReference>
<dbReference type="STRING" id="246437.L9L3R7"/>
<accession>L9L3R7</accession>
<gene>
    <name evidence="6" type="ORF">TREES_T100006355</name>
</gene>
<dbReference type="Gene3D" id="3.40.50.1360">
    <property type="match status" value="1"/>
</dbReference>
<dbReference type="EMBL" id="KB320587">
    <property type="protein sequence ID" value="ELW68012.1"/>
    <property type="molecule type" value="Genomic_DNA"/>
</dbReference>
<evidence type="ECO:0000256" key="5">
    <source>
        <dbReference type="ARBA" id="ARBA00046988"/>
    </source>
</evidence>
<proteinExistence type="predicted"/>
<dbReference type="PROSITE" id="PS50896">
    <property type="entry name" value="LISH"/>
    <property type="match status" value="1"/>
</dbReference>
<dbReference type="GO" id="GO:0043161">
    <property type="term" value="P:proteasome-mediated ubiquitin-dependent protein catabolic process"/>
    <property type="evidence" value="ECO:0007669"/>
    <property type="project" value="InterPro"/>
</dbReference>
<dbReference type="GO" id="GO:0005737">
    <property type="term" value="C:cytoplasm"/>
    <property type="evidence" value="ECO:0007669"/>
    <property type="project" value="TreeGrafter"/>
</dbReference>
<dbReference type="InterPro" id="IPR037171">
    <property type="entry name" value="NagB/RpiA_transferase-like"/>
</dbReference>
<dbReference type="PANTHER" id="PTHR12170">
    <property type="entry name" value="MACROPHAGE ERYTHROBLAST ATTACHER-RELATED"/>
    <property type="match status" value="1"/>
</dbReference>
<keyword evidence="3" id="KW-0265">Erythrocyte maturation</keyword>
<dbReference type="PANTHER" id="PTHR12170:SF2">
    <property type="entry name" value="E3 UBIQUITIN-PROTEIN TRANSFERASE MAEA"/>
    <property type="match status" value="1"/>
</dbReference>
<dbReference type="GO" id="GO:0043249">
    <property type="term" value="P:erythrocyte maturation"/>
    <property type="evidence" value="ECO:0007669"/>
    <property type="project" value="UniProtKB-KW"/>
</dbReference>
<dbReference type="InterPro" id="IPR045098">
    <property type="entry name" value="Fyv10_fam"/>
</dbReference>
<dbReference type="InParanoid" id="L9L3R7"/>
<dbReference type="AlphaFoldDB" id="L9L3R7"/>
<dbReference type="SMART" id="SM00667">
    <property type="entry name" value="LisH"/>
    <property type="match status" value="1"/>
</dbReference>
<dbReference type="GO" id="GO:0004842">
    <property type="term" value="F:ubiquitin-protein transferase activity"/>
    <property type="evidence" value="ECO:0007669"/>
    <property type="project" value="InterPro"/>
</dbReference>
<evidence type="ECO:0000256" key="2">
    <source>
        <dbReference type="ARBA" id="ARBA00014384"/>
    </source>
</evidence>
<protein>
    <recommendedName>
        <fullName evidence="2">E3 ubiquitin-protein transferase MAEA</fullName>
    </recommendedName>
    <alternativeName>
        <fullName evidence="4">Macrophage erythroblast attacher</fullName>
    </alternativeName>
</protein>
<evidence type="ECO:0000313" key="7">
    <source>
        <dbReference type="Proteomes" id="UP000011518"/>
    </source>
</evidence>
<dbReference type="SUPFAM" id="SSF100950">
    <property type="entry name" value="NagB/RpiA/CoA transferase-like"/>
    <property type="match status" value="1"/>
</dbReference>
<sequence length="237" mass="27160">MKLYIFDYYSQASEGAANYIRNRIIQFTPGSEKYFTLGLPSGSTPLGCYKKLIENYNNGGLPFKYAKTFNMDKCRSTRPSRCPMRLNKRFRAAQKNIGWETSHITMVVAKLEKTLSCCPAVDSVVSLLDGVVEVSVLKRKAAESIQEEDESAKLYKRRIKHLKERGSDQPAAASMWKRKRMDCMMVEHLLRCGYYNTVVKLTHQSGIEDLVNIEMFLTAKEVEESLERRKCKDEVVS</sequence>
<organism evidence="6 7">
    <name type="scientific">Tupaia chinensis</name>
    <name type="common">Chinese tree shrew</name>
    <name type="synonym">Tupaia belangeri chinensis</name>
    <dbReference type="NCBI Taxonomy" id="246437"/>
    <lineage>
        <taxon>Eukaryota</taxon>
        <taxon>Metazoa</taxon>
        <taxon>Chordata</taxon>
        <taxon>Craniata</taxon>
        <taxon>Vertebrata</taxon>
        <taxon>Euteleostomi</taxon>
        <taxon>Mammalia</taxon>
        <taxon>Eutheria</taxon>
        <taxon>Euarchontoglires</taxon>
        <taxon>Scandentia</taxon>
        <taxon>Tupaiidae</taxon>
        <taxon>Tupaia</taxon>
    </lineage>
</organism>
<evidence type="ECO:0000256" key="4">
    <source>
        <dbReference type="ARBA" id="ARBA00029678"/>
    </source>
</evidence>
<comment type="subcellular location">
    <subcellularLocation>
        <location evidence="1">Nucleus matrix</location>
    </subcellularLocation>
</comment>
<dbReference type="Proteomes" id="UP000011518">
    <property type="component" value="Unassembled WGS sequence"/>
</dbReference>
<evidence type="ECO:0000256" key="3">
    <source>
        <dbReference type="ARBA" id="ARBA00023057"/>
    </source>
</evidence>
<dbReference type="InterPro" id="IPR006594">
    <property type="entry name" value="LisH"/>
</dbReference>
<dbReference type="GO" id="GO:0016363">
    <property type="term" value="C:nuclear matrix"/>
    <property type="evidence" value="ECO:0007669"/>
    <property type="project" value="UniProtKB-SubCell"/>
</dbReference>
<comment type="subunit">
    <text evidence="5">Identified in the CTLH complex that contains GID4, RANBP9 and/or RANBP10, MKLN1, MAEA, RMND5A (or alternatively its paralog RMND5B), GID8, ARMC8, WDR26 and YPEL5. Within this complex, MAEA, RMND5A (or alternatively its paralog RMND5B), GID8, WDR26, and RANBP9 and/or RANBP10 form the catalytic core, while GID4, MKLN1, ARMC8 and YPEL5 have ancillary roles. Interacts with F-actin.</text>
</comment>
<name>L9L3R7_TUPCH</name>
<evidence type="ECO:0000313" key="6">
    <source>
        <dbReference type="EMBL" id="ELW68012.1"/>
    </source>
</evidence>
<reference evidence="7" key="2">
    <citation type="journal article" date="2013" name="Nat. Commun.">
        <title>Genome of the Chinese tree shrew.</title>
        <authorList>
            <person name="Fan Y."/>
            <person name="Huang Z.Y."/>
            <person name="Cao C.C."/>
            <person name="Chen C.S."/>
            <person name="Chen Y.X."/>
            <person name="Fan D.D."/>
            <person name="He J."/>
            <person name="Hou H.L."/>
            <person name="Hu L."/>
            <person name="Hu X.T."/>
            <person name="Jiang X.T."/>
            <person name="Lai R."/>
            <person name="Lang Y.S."/>
            <person name="Liang B."/>
            <person name="Liao S.G."/>
            <person name="Mu D."/>
            <person name="Ma Y.Y."/>
            <person name="Niu Y.Y."/>
            <person name="Sun X.Q."/>
            <person name="Xia J.Q."/>
            <person name="Xiao J."/>
            <person name="Xiong Z.Q."/>
            <person name="Xu L."/>
            <person name="Yang L."/>
            <person name="Zhang Y."/>
            <person name="Zhao W."/>
            <person name="Zhao X.D."/>
            <person name="Zheng Y.T."/>
            <person name="Zhou J.M."/>
            <person name="Zhu Y.B."/>
            <person name="Zhang G.J."/>
            <person name="Wang J."/>
            <person name="Yao Y.G."/>
        </authorList>
    </citation>
    <scope>NUCLEOTIDE SEQUENCE [LARGE SCALE GENOMIC DNA]</scope>
</reference>
<evidence type="ECO:0000256" key="1">
    <source>
        <dbReference type="ARBA" id="ARBA00004109"/>
    </source>
</evidence>
<reference evidence="7" key="1">
    <citation type="submission" date="2012-07" db="EMBL/GenBank/DDBJ databases">
        <title>Genome of the Chinese tree shrew, a rising model animal genetically related to primates.</title>
        <authorList>
            <person name="Zhang G."/>
            <person name="Fan Y."/>
            <person name="Yao Y."/>
            <person name="Huang Z."/>
        </authorList>
    </citation>
    <scope>NUCLEOTIDE SEQUENCE [LARGE SCALE GENOMIC DNA]</scope>
</reference>